<keyword evidence="3" id="KW-1185">Reference proteome</keyword>
<sequence>DRKSTQFLIKVSFPNLTSLSKITGLWWQISRSGNFCKVFDRHNELSASSEEVHGPRKDRRTFEGLNTHVLKGTSPTDKSLVEKPKHFVRGLEKEVGPKKGQQPSGSLPSLHKQKHASTSAKQAQQNSKEKEEGKSKGKGKGKIQVEQALPTEPQNSQEREDISGKCIQ</sequence>
<feature type="compositionally biased region" description="Basic and acidic residues" evidence="1">
    <location>
        <begin position="79"/>
        <end position="97"/>
    </location>
</feature>
<name>A0A9Q3L569_9BASI</name>
<organism evidence="2 3">
    <name type="scientific">Austropuccinia psidii MF-1</name>
    <dbReference type="NCBI Taxonomy" id="1389203"/>
    <lineage>
        <taxon>Eukaryota</taxon>
        <taxon>Fungi</taxon>
        <taxon>Dikarya</taxon>
        <taxon>Basidiomycota</taxon>
        <taxon>Pucciniomycotina</taxon>
        <taxon>Pucciniomycetes</taxon>
        <taxon>Pucciniales</taxon>
        <taxon>Sphaerophragmiaceae</taxon>
        <taxon>Austropuccinia</taxon>
    </lineage>
</organism>
<reference evidence="2" key="1">
    <citation type="submission" date="2021-03" db="EMBL/GenBank/DDBJ databases">
        <title>Draft genome sequence of rust myrtle Austropuccinia psidii MF-1, a brazilian biotype.</title>
        <authorList>
            <person name="Quecine M.C."/>
            <person name="Pachon D.M.R."/>
            <person name="Bonatelli M.L."/>
            <person name="Correr F.H."/>
            <person name="Franceschini L.M."/>
            <person name="Leite T.F."/>
            <person name="Margarido G.R.A."/>
            <person name="Almeida C.A."/>
            <person name="Ferrarezi J.A."/>
            <person name="Labate C.A."/>
        </authorList>
    </citation>
    <scope>NUCLEOTIDE SEQUENCE</scope>
    <source>
        <strain evidence="2">MF-1</strain>
    </source>
</reference>
<evidence type="ECO:0000256" key="1">
    <source>
        <dbReference type="SAM" id="MobiDB-lite"/>
    </source>
</evidence>
<evidence type="ECO:0000313" key="2">
    <source>
        <dbReference type="EMBL" id="MBW0594208.1"/>
    </source>
</evidence>
<gene>
    <name evidence="2" type="ORF">O181_133923</name>
</gene>
<dbReference type="AlphaFoldDB" id="A0A9Q3L569"/>
<proteinExistence type="predicted"/>
<accession>A0A9Q3L569</accession>
<dbReference type="Proteomes" id="UP000765509">
    <property type="component" value="Unassembled WGS sequence"/>
</dbReference>
<comment type="caution">
    <text evidence="2">The sequence shown here is derived from an EMBL/GenBank/DDBJ whole genome shotgun (WGS) entry which is preliminary data.</text>
</comment>
<evidence type="ECO:0000313" key="3">
    <source>
        <dbReference type="Proteomes" id="UP000765509"/>
    </source>
</evidence>
<feature type="compositionally biased region" description="Basic and acidic residues" evidence="1">
    <location>
        <begin position="45"/>
        <end position="55"/>
    </location>
</feature>
<feature type="non-terminal residue" evidence="2">
    <location>
        <position position="1"/>
    </location>
</feature>
<feature type="compositionally biased region" description="Polar residues" evidence="1">
    <location>
        <begin position="116"/>
        <end position="126"/>
    </location>
</feature>
<dbReference type="EMBL" id="AVOT02159086">
    <property type="protein sequence ID" value="MBW0594208.1"/>
    <property type="molecule type" value="Genomic_DNA"/>
</dbReference>
<protein>
    <submittedName>
        <fullName evidence="2">Uncharacterized protein</fullName>
    </submittedName>
</protein>
<feature type="compositionally biased region" description="Basic and acidic residues" evidence="1">
    <location>
        <begin position="157"/>
        <end position="168"/>
    </location>
</feature>
<feature type="region of interest" description="Disordered" evidence="1">
    <location>
        <begin position="45"/>
        <end position="168"/>
    </location>
</feature>